<dbReference type="GO" id="GO:0006572">
    <property type="term" value="P:L-tyrosine catabolic process"/>
    <property type="evidence" value="ECO:0007669"/>
    <property type="project" value="UniProtKB-KW"/>
</dbReference>
<dbReference type="CDD" id="cd03042">
    <property type="entry name" value="GST_N_Zeta"/>
    <property type="match status" value="1"/>
</dbReference>
<dbReference type="CDD" id="cd03191">
    <property type="entry name" value="GST_C_Zeta"/>
    <property type="match status" value="1"/>
</dbReference>
<dbReference type="InterPro" id="IPR034330">
    <property type="entry name" value="GST_Zeta_C"/>
</dbReference>
<dbReference type="PANTHER" id="PTHR42673:SF4">
    <property type="entry name" value="MALEYLACETOACETATE ISOMERASE"/>
    <property type="match status" value="1"/>
</dbReference>
<keyword evidence="7" id="KW-0808">Transferase</keyword>
<keyword evidence="15" id="KW-1185">Reference proteome</keyword>
<dbReference type="UniPathway" id="UPA00139">
    <property type="reaction ID" value="UER00340"/>
</dbReference>
<comment type="catalytic activity">
    <reaction evidence="11">
        <text>RX + glutathione = an S-substituted glutathione + a halide anion + H(+)</text>
        <dbReference type="Rhea" id="RHEA:16437"/>
        <dbReference type="ChEBI" id="CHEBI:15378"/>
        <dbReference type="ChEBI" id="CHEBI:16042"/>
        <dbReference type="ChEBI" id="CHEBI:17792"/>
        <dbReference type="ChEBI" id="CHEBI:57925"/>
        <dbReference type="ChEBI" id="CHEBI:90779"/>
        <dbReference type="EC" id="2.5.1.18"/>
    </reaction>
</comment>
<evidence type="ECO:0000256" key="4">
    <source>
        <dbReference type="ARBA" id="ARBA00004671"/>
    </source>
</evidence>
<evidence type="ECO:0000256" key="5">
    <source>
        <dbReference type="ARBA" id="ARBA00010007"/>
    </source>
</evidence>
<dbReference type="InterPro" id="IPR004046">
    <property type="entry name" value="GST_C"/>
</dbReference>
<dbReference type="AlphaFoldDB" id="A0A811UAT6"/>
<dbReference type="KEGG" id="ccat:101460906"/>
<dbReference type="InterPro" id="IPR040079">
    <property type="entry name" value="Glutathione_S-Trfase"/>
</dbReference>
<comment type="similarity">
    <text evidence="5">Belongs to the GST superfamily. Zeta family.</text>
</comment>
<dbReference type="SFLD" id="SFLDS00019">
    <property type="entry name" value="Glutathione_Transferase_(cytos"/>
    <property type="match status" value="1"/>
</dbReference>
<proteinExistence type="inferred from homology"/>
<dbReference type="Gene3D" id="1.20.1050.10">
    <property type="match status" value="1"/>
</dbReference>
<dbReference type="PROSITE" id="PS50405">
    <property type="entry name" value="GST_CTER"/>
    <property type="match status" value="1"/>
</dbReference>
<dbReference type="GO" id="GO:0006749">
    <property type="term" value="P:glutathione metabolic process"/>
    <property type="evidence" value="ECO:0007669"/>
    <property type="project" value="TreeGrafter"/>
</dbReference>
<name>A0A811UAT6_CERCA</name>
<dbReference type="FunFam" id="1.20.1050.10:FF:000010">
    <property type="entry name" value="Maleylacetoacetate isomerase isoform 1"/>
    <property type="match status" value="1"/>
</dbReference>
<dbReference type="InterPro" id="IPR036249">
    <property type="entry name" value="Thioredoxin-like_sf"/>
</dbReference>
<evidence type="ECO:0000256" key="1">
    <source>
        <dbReference type="ARBA" id="ARBA00001622"/>
    </source>
</evidence>
<dbReference type="GO" id="GO:0006559">
    <property type="term" value="P:L-phenylalanine catabolic process"/>
    <property type="evidence" value="ECO:0007669"/>
    <property type="project" value="UniProtKB-UniPathway"/>
</dbReference>
<evidence type="ECO:0000256" key="10">
    <source>
        <dbReference type="ARBA" id="ARBA00023235"/>
    </source>
</evidence>
<evidence type="ECO:0000259" key="13">
    <source>
        <dbReference type="PROSITE" id="PS50405"/>
    </source>
</evidence>
<sequence>MNVVWCTRRIFQRPRLGKCNQIFKIVTKQITTTPIHPTQNSSNENTLPILYSYWHSSCSWRVRIALNFKNISYETRAINLRKPEGDQHTKEYSSVNPMHQVPTLVIDGHTIIESIAIINYLEETRPLPPLLPRDTYSRAKVREIVDIIASGIQPLQNLKVQKYIGKDKRKEWVQHWINSGFGALEKRLSTSAGKYCVGDEFSLADCCLMPQVFNAKKSEIDMRQYPIISRIETELEAVPAVIAAHPLNQPDCPTK</sequence>
<evidence type="ECO:0000256" key="6">
    <source>
        <dbReference type="ARBA" id="ARBA00022490"/>
    </source>
</evidence>
<dbReference type="GO" id="GO:0004364">
    <property type="term" value="F:glutathione transferase activity"/>
    <property type="evidence" value="ECO:0007669"/>
    <property type="project" value="UniProtKB-EC"/>
</dbReference>
<dbReference type="PANTHER" id="PTHR42673">
    <property type="entry name" value="MALEYLACETOACETATE ISOMERASE"/>
    <property type="match status" value="1"/>
</dbReference>
<evidence type="ECO:0000313" key="15">
    <source>
        <dbReference type="Proteomes" id="UP000606786"/>
    </source>
</evidence>
<evidence type="ECO:0000256" key="11">
    <source>
        <dbReference type="ARBA" id="ARBA00047960"/>
    </source>
</evidence>
<feature type="domain" description="GST C-terminal" evidence="13">
    <location>
        <begin position="134"/>
        <end position="254"/>
    </location>
</feature>
<evidence type="ECO:0000256" key="2">
    <source>
        <dbReference type="ARBA" id="ARBA00001955"/>
    </source>
</evidence>
<dbReference type="InterPro" id="IPR034333">
    <property type="entry name" value="GST_Zeta_N"/>
</dbReference>
<dbReference type="NCBIfam" id="TIGR01262">
    <property type="entry name" value="maiA"/>
    <property type="match status" value="1"/>
</dbReference>
<dbReference type="OrthoDB" id="202840at2759"/>
<evidence type="ECO:0000259" key="12">
    <source>
        <dbReference type="PROSITE" id="PS50404"/>
    </source>
</evidence>
<accession>A0A811UAT6</accession>
<dbReference type="SUPFAM" id="SSF52833">
    <property type="entry name" value="Thioredoxin-like"/>
    <property type="match status" value="1"/>
</dbReference>
<dbReference type="Proteomes" id="UP000606786">
    <property type="component" value="Unassembled WGS sequence"/>
</dbReference>
<comment type="pathway">
    <text evidence="4">Amino-acid degradation; L-phenylalanine degradation; acetoacetate and fumarate from L-phenylalanine: step 5/6.</text>
</comment>
<gene>
    <name evidence="14" type="ORF">CCAP1982_LOCUS3783</name>
</gene>
<comment type="caution">
    <text evidence="14">The sequence shown here is derived from an EMBL/GenBank/DDBJ whole genome shotgun (WGS) entry which is preliminary data.</text>
</comment>
<comment type="catalytic activity">
    <reaction evidence="1">
        <text>4-maleylacetoacetate = 4-fumarylacetoacetate</text>
        <dbReference type="Rhea" id="RHEA:14817"/>
        <dbReference type="ChEBI" id="CHEBI:17105"/>
        <dbReference type="ChEBI" id="CHEBI:18034"/>
        <dbReference type="EC" id="5.2.1.2"/>
    </reaction>
</comment>
<protein>
    <submittedName>
        <fullName evidence="14">(Mediterranean fruit fly) hypothetical protein</fullName>
    </submittedName>
</protein>
<dbReference type="InterPro" id="IPR004045">
    <property type="entry name" value="Glutathione_S-Trfase_N"/>
</dbReference>
<keyword evidence="9" id="KW-0585">Phenylalanine catabolism</keyword>
<organism evidence="14 15">
    <name type="scientific">Ceratitis capitata</name>
    <name type="common">Mediterranean fruit fly</name>
    <name type="synonym">Tephritis capitata</name>
    <dbReference type="NCBI Taxonomy" id="7213"/>
    <lineage>
        <taxon>Eukaryota</taxon>
        <taxon>Metazoa</taxon>
        <taxon>Ecdysozoa</taxon>
        <taxon>Arthropoda</taxon>
        <taxon>Hexapoda</taxon>
        <taxon>Insecta</taxon>
        <taxon>Pterygota</taxon>
        <taxon>Neoptera</taxon>
        <taxon>Endopterygota</taxon>
        <taxon>Diptera</taxon>
        <taxon>Brachycera</taxon>
        <taxon>Muscomorpha</taxon>
        <taxon>Tephritoidea</taxon>
        <taxon>Tephritidae</taxon>
        <taxon>Ceratitis</taxon>
        <taxon>Ceratitis</taxon>
    </lineage>
</organism>
<dbReference type="GO" id="GO:0005739">
    <property type="term" value="C:mitochondrion"/>
    <property type="evidence" value="ECO:0007669"/>
    <property type="project" value="TreeGrafter"/>
</dbReference>
<dbReference type="Pfam" id="PF13409">
    <property type="entry name" value="GST_N_2"/>
    <property type="match status" value="1"/>
</dbReference>
<dbReference type="FunFam" id="3.40.30.10:FF:000041">
    <property type="entry name" value="Maleylacetoacetate isomerase isoform 1"/>
    <property type="match status" value="1"/>
</dbReference>
<evidence type="ECO:0000313" key="14">
    <source>
        <dbReference type="EMBL" id="CAD6995057.1"/>
    </source>
</evidence>
<dbReference type="Pfam" id="PF14497">
    <property type="entry name" value="GST_C_3"/>
    <property type="match status" value="1"/>
</dbReference>
<dbReference type="SFLD" id="SFLDG00358">
    <property type="entry name" value="Main_(cytGST)"/>
    <property type="match status" value="1"/>
</dbReference>
<dbReference type="PROSITE" id="PS50404">
    <property type="entry name" value="GST_NTER"/>
    <property type="match status" value="1"/>
</dbReference>
<feature type="domain" description="GST N-terminal" evidence="12">
    <location>
        <begin position="46"/>
        <end position="129"/>
    </location>
</feature>
<keyword evidence="6" id="KW-0963">Cytoplasm</keyword>
<evidence type="ECO:0000256" key="3">
    <source>
        <dbReference type="ARBA" id="ARBA00004496"/>
    </source>
</evidence>
<dbReference type="Gene3D" id="3.40.30.10">
    <property type="entry name" value="Glutaredoxin"/>
    <property type="match status" value="1"/>
</dbReference>
<keyword evidence="8" id="KW-0828">Tyrosine catabolism</keyword>
<dbReference type="InterPro" id="IPR005955">
    <property type="entry name" value="GST_Zeta"/>
</dbReference>
<keyword evidence="10" id="KW-0413">Isomerase</keyword>
<comment type="subcellular location">
    <subcellularLocation>
        <location evidence="3">Cytoplasm</location>
    </subcellularLocation>
</comment>
<reference evidence="14" key="1">
    <citation type="submission" date="2020-11" db="EMBL/GenBank/DDBJ databases">
        <authorList>
            <person name="Whitehead M."/>
        </authorList>
    </citation>
    <scope>NUCLEOTIDE SEQUENCE</scope>
    <source>
        <strain evidence="14">EGII</strain>
    </source>
</reference>
<dbReference type="SUPFAM" id="SSF47616">
    <property type="entry name" value="GST C-terminal domain-like"/>
    <property type="match status" value="1"/>
</dbReference>
<dbReference type="InterPro" id="IPR036282">
    <property type="entry name" value="Glutathione-S-Trfase_C_sf"/>
</dbReference>
<evidence type="ECO:0000256" key="8">
    <source>
        <dbReference type="ARBA" id="ARBA00022878"/>
    </source>
</evidence>
<dbReference type="InterPro" id="IPR010987">
    <property type="entry name" value="Glutathione-S-Trfase_C-like"/>
</dbReference>
<evidence type="ECO:0000256" key="9">
    <source>
        <dbReference type="ARBA" id="ARBA00023232"/>
    </source>
</evidence>
<comment type="cofactor">
    <cofactor evidence="2">
        <name>glutathione</name>
        <dbReference type="ChEBI" id="CHEBI:57925"/>
    </cofactor>
</comment>
<evidence type="ECO:0000256" key="7">
    <source>
        <dbReference type="ARBA" id="ARBA00022679"/>
    </source>
</evidence>
<dbReference type="GO" id="GO:0016034">
    <property type="term" value="F:maleylacetoacetate isomerase activity"/>
    <property type="evidence" value="ECO:0007669"/>
    <property type="project" value="UniProtKB-EC"/>
</dbReference>
<dbReference type="EMBL" id="CAJHJT010000001">
    <property type="protein sequence ID" value="CAD6995057.1"/>
    <property type="molecule type" value="Genomic_DNA"/>
</dbReference>